<gene>
    <name evidence="1" type="ORF">QEG23_000706</name>
</gene>
<dbReference type="RefSeq" id="WP_049436648.1">
    <property type="nucleotide sequence ID" value="NZ_CP031058.1"/>
</dbReference>
<dbReference type="AlphaFoldDB" id="A0AAI9FT27"/>
<comment type="caution">
    <text evidence="1">The sequence shown here is derived from an EMBL/GenBank/DDBJ whole genome shotgun (WGS) entry which is preliminary data.</text>
</comment>
<dbReference type="Proteomes" id="UP001218208">
    <property type="component" value="Unassembled WGS sequence"/>
</dbReference>
<protein>
    <submittedName>
        <fullName evidence="1">Uncharacterized protein</fullName>
    </submittedName>
</protein>
<sequence>MNRQPSQPYDFFLTPRPSAPVNGTMDYRKSVSMLVGQMLEAAHAAGLDRHEVAARASRLTGQNVSKAMLDGYTAPSRETFNIPLWVAPVLEVICGGTLLAEWQAQVIGGQLLLGAETLDVEIGRAHRERVVASQRLRQLHRLSVRAS</sequence>
<name>A0AAI9FT27_STEMA</name>
<proteinExistence type="predicted"/>
<dbReference type="EMBL" id="ABLOJW010000003">
    <property type="protein sequence ID" value="EKT4091226.1"/>
    <property type="molecule type" value="Genomic_DNA"/>
</dbReference>
<evidence type="ECO:0000313" key="1">
    <source>
        <dbReference type="EMBL" id="EKT4091226.1"/>
    </source>
</evidence>
<accession>A0AAI9FT27</accession>
<evidence type="ECO:0000313" key="2">
    <source>
        <dbReference type="Proteomes" id="UP001218208"/>
    </source>
</evidence>
<reference evidence="1" key="1">
    <citation type="submission" date="2022-07" db="EMBL/GenBank/DDBJ databases">
        <authorList>
            <consortium name="DAFM: The Division of Animal and Food Microbiology"/>
        </authorList>
    </citation>
    <scope>NUCLEOTIDE SEQUENCE</scope>
    <source>
        <strain evidence="1">19MO01SH01-2</strain>
    </source>
</reference>
<organism evidence="1 2">
    <name type="scientific">Stenotrophomonas maltophilia</name>
    <name type="common">Pseudomonas maltophilia</name>
    <name type="synonym">Xanthomonas maltophilia</name>
    <dbReference type="NCBI Taxonomy" id="40324"/>
    <lineage>
        <taxon>Bacteria</taxon>
        <taxon>Pseudomonadati</taxon>
        <taxon>Pseudomonadota</taxon>
        <taxon>Gammaproteobacteria</taxon>
        <taxon>Lysobacterales</taxon>
        <taxon>Lysobacteraceae</taxon>
        <taxon>Stenotrophomonas</taxon>
        <taxon>Stenotrophomonas maltophilia group</taxon>
    </lineage>
</organism>